<evidence type="ECO:0000313" key="6">
    <source>
        <dbReference type="Proteomes" id="UP000694844"/>
    </source>
</evidence>
<dbReference type="Pfam" id="PF13821">
    <property type="entry name" value="DUF4187"/>
    <property type="match status" value="1"/>
</dbReference>
<dbReference type="InterPro" id="IPR039249">
    <property type="entry name" value="GPATCH11"/>
</dbReference>
<feature type="compositionally biased region" description="Basic and acidic residues" evidence="4">
    <location>
        <begin position="110"/>
        <end position="139"/>
    </location>
</feature>
<feature type="compositionally biased region" description="Basic and acidic residues" evidence="4">
    <location>
        <begin position="29"/>
        <end position="63"/>
    </location>
</feature>
<dbReference type="InterPro" id="IPR025239">
    <property type="entry name" value="DUF4187"/>
</dbReference>
<dbReference type="OrthoDB" id="786951at2759"/>
<dbReference type="PANTHER" id="PTHR21032">
    <property type="entry name" value="G PATCH DOMAIN-CONTAINING PROTEIN 11"/>
    <property type="match status" value="1"/>
</dbReference>
<dbReference type="Proteomes" id="UP000694844">
    <property type="component" value="Chromosome 1"/>
</dbReference>
<gene>
    <name evidence="7" type="primary">LOC111118051</name>
</gene>
<organism evidence="6 7">
    <name type="scientific">Crassostrea virginica</name>
    <name type="common">Eastern oyster</name>
    <dbReference type="NCBI Taxonomy" id="6565"/>
    <lineage>
        <taxon>Eukaryota</taxon>
        <taxon>Metazoa</taxon>
        <taxon>Spiralia</taxon>
        <taxon>Lophotrochozoa</taxon>
        <taxon>Mollusca</taxon>
        <taxon>Bivalvia</taxon>
        <taxon>Autobranchia</taxon>
        <taxon>Pteriomorphia</taxon>
        <taxon>Ostreida</taxon>
        <taxon>Ostreoidea</taxon>
        <taxon>Ostreidae</taxon>
        <taxon>Crassostrea</taxon>
    </lineage>
</organism>
<evidence type="ECO:0000256" key="3">
    <source>
        <dbReference type="ARBA" id="ARBA00030688"/>
    </source>
</evidence>
<dbReference type="PANTHER" id="PTHR21032:SF0">
    <property type="entry name" value="G PATCH DOMAIN-CONTAINING PROTEIN 11"/>
    <property type="match status" value="1"/>
</dbReference>
<dbReference type="GeneID" id="111118051"/>
<dbReference type="KEGG" id="cvn:111118051"/>
<evidence type="ECO:0000256" key="1">
    <source>
        <dbReference type="ARBA" id="ARBA00007140"/>
    </source>
</evidence>
<dbReference type="GO" id="GO:0000776">
    <property type="term" value="C:kinetochore"/>
    <property type="evidence" value="ECO:0007669"/>
    <property type="project" value="TreeGrafter"/>
</dbReference>
<feature type="region of interest" description="Disordered" evidence="4">
    <location>
        <begin position="88"/>
        <end position="139"/>
    </location>
</feature>
<dbReference type="SMART" id="SM00443">
    <property type="entry name" value="G_patch"/>
    <property type="match status" value="1"/>
</dbReference>
<dbReference type="GO" id="GO:0003676">
    <property type="term" value="F:nucleic acid binding"/>
    <property type="evidence" value="ECO:0007669"/>
    <property type="project" value="InterPro"/>
</dbReference>
<name>A0A8B8CBK1_CRAVI</name>
<evidence type="ECO:0000256" key="4">
    <source>
        <dbReference type="SAM" id="MobiDB-lite"/>
    </source>
</evidence>
<comment type="similarity">
    <text evidence="1">Belongs to the GPATCH11 family.</text>
</comment>
<feature type="domain" description="G-patch" evidence="5">
    <location>
        <begin position="69"/>
        <end position="115"/>
    </location>
</feature>
<dbReference type="SMART" id="SM01173">
    <property type="entry name" value="DUF4187"/>
    <property type="match status" value="1"/>
</dbReference>
<dbReference type="RefSeq" id="XP_022313050.1">
    <property type="nucleotide sequence ID" value="XM_022457342.1"/>
</dbReference>
<accession>A0A8B8CBK1</accession>
<proteinExistence type="inferred from homology"/>
<dbReference type="PROSITE" id="PS50174">
    <property type="entry name" value="G_PATCH"/>
    <property type="match status" value="1"/>
</dbReference>
<dbReference type="Pfam" id="PF01585">
    <property type="entry name" value="G-patch"/>
    <property type="match status" value="1"/>
</dbReference>
<protein>
    <recommendedName>
        <fullName evidence="2">G patch domain-containing protein 11</fullName>
    </recommendedName>
    <alternativeName>
        <fullName evidence="3">Coiled-coil domain-containing protein 75</fullName>
    </alternativeName>
</protein>
<reference evidence="7" key="2">
    <citation type="submission" date="2025-08" db="UniProtKB">
        <authorList>
            <consortium name="RefSeq"/>
        </authorList>
    </citation>
    <scope>IDENTIFICATION</scope>
    <source>
        <tissue evidence="7">Whole sample</tissue>
    </source>
</reference>
<feature type="region of interest" description="Disordered" evidence="4">
    <location>
        <begin position="1"/>
        <end position="65"/>
    </location>
</feature>
<dbReference type="InterPro" id="IPR000467">
    <property type="entry name" value="G_patch_dom"/>
</dbReference>
<keyword evidence="6" id="KW-1185">Reference proteome</keyword>
<evidence type="ECO:0000256" key="2">
    <source>
        <dbReference type="ARBA" id="ARBA00021978"/>
    </source>
</evidence>
<dbReference type="AlphaFoldDB" id="A0A8B8CBK1"/>
<sequence length="264" mass="30213">MSDEDDYMSDSFLQTLEDKRPGLVFSSKTAREHQIQRKKKTTDEKNRVKPKKVLEAEKREEGLKSALSSENKGFALLSKMGYKPGMAIGKKGEGRSEPVPFELKAGRGGFGRENEVKRKLEESRAKSTQASEKRQKFMTEVKHNFVDRMSSKFSEQRAKTDLYKSQKVCADLDARFNIAEPEKSFFWPDSYKKQKDAECDEDSDSSDEDVNDEDVLLSAEEQLQILTEYLRSKHLYCVWCGTAYDDTQDLKTNCPGNTADLHDD</sequence>
<evidence type="ECO:0000259" key="5">
    <source>
        <dbReference type="PROSITE" id="PS50174"/>
    </source>
</evidence>
<reference evidence="6" key="1">
    <citation type="submission" date="2024-06" db="UniProtKB">
        <authorList>
            <consortium name="RefSeq"/>
        </authorList>
    </citation>
    <scope>NUCLEOTIDE SEQUENCE [LARGE SCALE GENOMIC DNA]</scope>
</reference>
<evidence type="ECO:0000313" key="7">
    <source>
        <dbReference type="RefSeq" id="XP_022313050.1"/>
    </source>
</evidence>